<dbReference type="Pfam" id="PF02931">
    <property type="entry name" value="Neur_chan_LBD"/>
    <property type="match status" value="1"/>
</dbReference>
<dbReference type="FunFam" id="2.70.170.10:FF:000030">
    <property type="entry name" value="AcetylCholine Receptor"/>
    <property type="match status" value="1"/>
</dbReference>
<dbReference type="SUPFAM" id="SSF63712">
    <property type="entry name" value="Nicotinic receptor ligand binding domain-like"/>
    <property type="match status" value="1"/>
</dbReference>
<keyword evidence="14" id="KW-0732">Signal</keyword>
<evidence type="ECO:0000256" key="4">
    <source>
        <dbReference type="ARBA" id="ARBA00022989"/>
    </source>
</evidence>
<dbReference type="InterPro" id="IPR036734">
    <property type="entry name" value="Neur_chan_lig-bd_sf"/>
</dbReference>
<keyword evidence="8" id="KW-1015">Disulfide bond</keyword>
<evidence type="ECO:0000259" key="16">
    <source>
        <dbReference type="Pfam" id="PF02932"/>
    </source>
</evidence>
<keyword evidence="5" id="KW-0770">Synapse</keyword>
<feature type="domain" description="Neurotransmitter-gated ion-channel ligand-binding" evidence="15">
    <location>
        <begin position="25"/>
        <end position="231"/>
    </location>
</feature>
<keyword evidence="9" id="KW-0675">Receptor</keyword>
<dbReference type="Gene3D" id="1.20.58.390">
    <property type="entry name" value="Neurotransmitter-gated ion-channel transmembrane domain"/>
    <property type="match status" value="1"/>
</dbReference>
<dbReference type="Gene3D" id="2.70.170.10">
    <property type="entry name" value="Neurotransmitter-gated ion-channel ligand-binding domain"/>
    <property type="match status" value="1"/>
</dbReference>
<dbReference type="Proteomes" id="UP000838412">
    <property type="component" value="Chromosome 19"/>
</dbReference>
<dbReference type="PRINTS" id="PR00252">
    <property type="entry name" value="NRIONCHANNEL"/>
</dbReference>
<dbReference type="GO" id="GO:0022848">
    <property type="term" value="F:acetylcholine-gated monoatomic cation-selective channel activity"/>
    <property type="evidence" value="ECO:0007669"/>
    <property type="project" value="InterPro"/>
</dbReference>
<dbReference type="CDD" id="cd18997">
    <property type="entry name" value="LGIC_ECD_nAChR"/>
    <property type="match status" value="1"/>
</dbReference>
<dbReference type="InterPro" id="IPR018000">
    <property type="entry name" value="Neurotransmitter_ion_chnl_CS"/>
</dbReference>
<organism evidence="17 18">
    <name type="scientific">Branchiostoma lanceolatum</name>
    <name type="common">Common lancelet</name>
    <name type="synonym">Amphioxus lanceolatum</name>
    <dbReference type="NCBI Taxonomy" id="7740"/>
    <lineage>
        <taxon>Eukaryota</taxon>
        <taxon>Metazoa</taxon>
        <taxon>Chordata</taxon>
        <taxon>Cephalochordata</taxon>
        <taxon>Leptocardii</taxon>
        <taxon>Amphioxiformes</taxon>
        <taxon>Branchiostomatidae</taxon>
        <taxon>Branchiostoma</taxon>
    </lineage>
</organism>
<evidence type="ECO:0000256" key="13">
    <source>
        <dbReference type="ARBA" id="ARBA00034099"/>
    </source>
</evidence>
<keyword evidence="6 14" id="KW-0406">Ion transport</keyword>
<sequence>MRSMRCLVAVVVLFLGRDVLGVSEESRLITDLLQNYVPKARPVLESETAVTVAIDLSLAQINRVDAKNQQIVTNLWMRLYWKDEYLKWNESAYHDATTIRIPSSDIWTPDIVLYNRIEGDETSDIPNTNAIITSSGDVTWLYPITMLSSCKMNVYTFPYDEQECILQFGSWTYDGFKVNVTNRNAKGDTGSFILNEQWDLVDIVARRNELVYACCPEPYPDVSFYISMRRKSLYYLFYVIGPCAMMTVMGLLVFLMPSDCGEKLSVGITMLLSLVVFAQFIAESLPATSRYIPLIGQFFGISVFIVAISSAITVLVLNIHFRGPKPTPVPKWLRTFVQKVRFVFRQNIRVQALQADKQLNNLSDKNSSVITDRPKTSYGFVEVNLDRQDDNRSSDLSRTYTMMQRKLDEQSVMLKRLVDKVLEKQREELVRDEWQNTAVVIDKLLLGVFLLVLILGSVIIYG</sequence>
<evidence type="ECO:0000256" key="8">
    <source>
        <dbReference type="ARBA" id="ARBA00023157"/>
    </source>
</evidence>
<keyword evidence="1 14" id="KW-0813">Transport</keyword>
<dbReference type="Pfam" id="PF02932">
    <property type="entry name" value="Neur_chan_memb"/>
    <property type="match status" value="1"/>
</dbReference>
<keyword evidence="4 14" id="KW-1133">Transmembrane helix</keyword>
<dbReference type="InterPro" id="IPR006029">
    <property type="entry name" value="Neurotrans-gated_channel_TM"/>
</dbReference>
<evidence type="ECO:0000313" key="17">
    <source>
        <dbReference type="EMBL" id="CAH1252015.1"/>
    </source>
</evidence>
<keyword evidence="7 14" id="KW-0472">Membrane</keyword>
<dbReference type="OrthoDB" id="5975154at2759"/>
<evidence type="ECO:0000256" key="7">
    <source>
        <dbReference type="ARBA" id="ARBA00023136"/>
    </source>
</evidence>
<dbReference type="InterPro" id="IPR038050">
    <property type="entry name" value="Neuro_actylchol_rec"/>
</dbReference>
<evidence type="ECO:0000256" key="2">
    <source>
        <dbReference type="ARBA" id="ARBA00022475"/>
    </source>
</evidence>
<reference evidence="17" key="1">
    <citation type="submission" date="2022-01" db="EMBL/GenBank/DDBJ databases">
        <authorList>
            <person name="Braso-Vives M."/>
        </authorList>
    </citation>
    <scope>NUCLEOTIDE SEQUENCE</scope>
</reference>
<dbReference type="InterPro" id="IPR006202">
    <property type="entry name" value="Neur_chan_lig-bd"/>
</dbReference>
<evidence type="ECO:0000256" key="14">
    <source>
        <dbReference type="RuleBase" id="RU000687"/>
    </source>
</evidence>
<dbReference type="PRINTS" id="PR00254">
    <property type="entry name" value="NICOTINICR"/>
</dbReference>
<protein>
    <submittedName>
        <fullName evidence="17">CHRNA7 protein</fullName>
    </submittedName>
</protein>
<gene>
    <name evidence="17" type="primary">CHRNA7</name>
    <name evidence="17" type="ORF">BLAG_LOCUS12212</name>
</gene>
<keyword evidence="10" id="KW-0325">Glycoprotein</keyword>
<dbReference type="FunFam" id="1.20.58.390:FF:000114">
    <property type="entry name" value="Uncharacterized protein"/>
    <property type="match status" value="1"/>
</dbReference>
<feature type="transmembrane region" description="Helical" evidence="14">
    <location>
        <begin position="444"/>
        <end position="461"/>
    </location>
</feature>
<evidence type="ECO:0000256" key="3">
    <source>
        <dbReference type="ARBA" id="ARBA00022692"/>
    </source>
</evidence>
<feature type="chain" id="PRO_5035487493" evidence="14">
    <location>
        <begin position="22"/>
        <end position="462"/>
    </location>
</feature>
<feature type="domain" description="Neurotransmitter-gated ion-channel transmembrane" evidence="16">
    <location>
        <begin position="240"/>
        <end position="460"/>
    </location>
</feature>
<evidence type="ECO:0000313" key="18">
    <source>
        <dbReference type="Proteomes" id="UP000838412"/>
    </source>
</evidence>
<evidence type="ECO:0000256" key="5">
    <source>
        <dbReference type="ARBA" id="ARBA00023018"/>
    </source>
</evidence>
<evidence type="ECO:0000256" key="12">
    <source>
        <dbReference type="ARBA" id="ARBA00023303"/>
    </source>
</evidence>
<keyword evidence="18" id="KW-1185">Reference proteome</keyword>
<keyword evidence="2" id="KW-1003">Cell membrane</keyword>
<dbReference type="NCBIfam" id="TIGR00860">
    <property type="entry name" value="LIC"/>
    <property type="match status" value="1"/>
</dbReference>
<name>A0A8K0EHV3_BRALA</name>
<dbReference type="EMBL" id="OV696704">
    <property type="protein sequence ID" value="CAH1252015.1"/>
    <property type="molecule type" value="Genomic_DNA"/>
</dbReference>
<dbReference type="GO" id="GO:0045211">
    <property type="term" value="C:postsynaptic membrane"/>
    <property type="evidence" value="ECO:0007669"/>
    <property type="project" value="InterPro"/>
</dbReference>
<accession>A0A8K0EHV3</accession>
<evidence type="ECO:0000256" key="10">
    <source>
        <dbReference type="ARBA" id="ARBA00023180"/>
    </source>
</evidence>
<evidence type="ECO:0000256" key="11">
    <source>
        <dbReference type="ARBA" id="ARBA00023286"/>
    </source>
</evidence>
<dbReference type="AlphaFoldDB" id="A0A8K0EHV3"/>
<dbReference type="GO" id="GO:0004888">
    <property type="term" value="F:transmembrane signaling receptor activity"/>
    <property type="evidence" value="ECO:0007669"/>
    <property type="project" value="InterPro"/>
</dbReference>
<comment type="similarity">
    <text evidence="14">Belongs to the ligand-gated ion channel (TC 1.A.9) family.</text>
</comment>
<evidence type="ECO:0000259" key="15">
    <source>
        <dbReference type="Pfam" id="PF02931"/>
    </source>
</evidence>
<evidence type="ECO:0000256" key="9">
    <source>
        <dbReference type="ARBA" id="ARBA00023170"/>
    </source>
</evidence>
<dbReference type="PROSITE" id="PS00236">
    <property type="entry name" value="NEUROTR_ION_CHANNEL"/>
    <property type="match status" value="1"/>
</dbReference>
<keyword evidence="12 14" id="KW-0407">Ion channel</keyword>
<proteinExistence type="inferred from homology"/>
<feature type="transmembrane region" description="Helical" evidence="14">
    <location>
        <begin position="233"/>
        <end position="255"/>
    </location>
</feature>
<dbReference type="InterPro" id="IPR006201">
    <property type="entry name" value="Neur_channel"/>
</dbReference>
<evidence type="ECO:0000256" key="6">
    <source>
        <dbReference type="ARBA" id="ARBA00023065"/>
    </source>
</evidence>
<dbReference type="SUPFAM" id="SSF90112">
    <property type="entry name" value="Neurotransmitter-gated ion-channel transmembrane pore"/>
    <property type="match status" value="1"/>
</dbReference>
<evidence type="ECO:0000256" key="1">
    <source>
        <dbReference type="ARBA" id="ARBA00022448"/>
    </source>
</evidence>
<keyword evidence="3 14" id="KW-0812">Transmembrane</keyword>
<feature type="transmembrane region" description="Helical" evidence="14">
    <location>
        <begin position="264"/>
        <end position="282"/>
    </location>
</feature>
<dbReference type="InterPro" id="IPR002394">
    <property type="entry name" value="Nicotinic_acetylcholine_rcpt"/>
</dbReference>
<comment type="subcellular location">
    <subcellularLocation>
        <location evidence="13">Synaptic cell membrane</location>
        <topology evidence="13">Multi-pass membrane protein</topology>
    </subcellularLocation>
</comment>
<keyword evidence="11" id="KW-1071">Ligand-gated ion channel</keyword>
<dbReference type="PANTHER" id="PTHR18945">
    <property type="entry name" value="NEUROTRANSMITTER GATED ION CHANNEL"/>
    <property type="match status" value="1"/>
</dbReference>
<dbReference type="InterPro" id="IPR036719">
    <property type="entry name" value="Neuro-gated_channel_TM_sf"/>
</dbReference>
<feature type="signal peptide" evidence="14">
    <location>
        <begin position="1"/>
        <end position="21"/>
    </location>
</feature>
<feature type="transmembrane region" description="Helical" evidence="14">
    <location>
        <begin position="294"/>
        <end position="317"/>
    </location>
</feature>
<dbReference type="CDD" id="cd19051">
    <property type="entry name" value="LGIC_TM_cation"/>
    <property type="match status" value="1"/>
</dbReference>